<accession>A0A1F4YCU1</accession>
<reference evidence="1 2" key="1">
    <citation type="journal article" date="2016" name="Nat. Commun.">
        <title>Thousands of microbial genomes shed light on interconnected biogeochemical processes in an aquifer system.</title>
        <authorList>
            <person name="Anantharaman K."/>
            <person name="Brown C.T."/>
            <person name="Hug L.A."/>
            <person name="Sharon I."/>
            <person name="Castelle C.J."/>
            <person name="Probst A.J."/>
            <person name="Thomas B.C."/>
            <person name="Singh A."/>
            <person name="Wilkins M.J."/>
            <person name="Karaoz U."/>
            <person name="Brodie E.L."/>
            <person name="Williams K.H."/>
            <person name="Hubbard S.S."/>
            <person name="Banfield J.F."/>
        </authorList>
    </citation>
    <scope>NUCLEOTIDE SEQUENCE [LARGE SCALE GENOMIC DNA]</scope>
</reference>
<gene>
    <name evidence="1" type="ORF">A2876_01425</name>
</gene>
<dbReference type="EMBL" id="MEXH01000029">
    <property type="protein sequence ID" value="OGC91752.1"/>
    <property type="molecule type" value="Genomic_DNA"/>
</dbReference>
<evidence type="ECO:0000313" key="1">
    <source>
        <dbReference type="EMBL" id="OGC91752.1"/>
    </source>
</evidence>
<proteinExistence type="predicted"/>
<protein>
    <submittedName>
        <fullName evidence="1">Uncharacterized protein</fullName>
    </submittedName>
</protein>
<organism evidence="1 2">
    <name type="scientific">Candidatus Amesbacteria bacterium RIFCSPHIGHO2_01_FULL_48_32b</name>
    <dbReference type="NCBI Taxonomy" id="1797253"/>
    <lineage>
        <taxon>Bacteria</taxon>
        <taxon>Candidatus Amesiibacteriota</taxon>
    </lineage>
</organism>
<name>A0A1F4YCU1_9BACT</name>
<sequence>MLELGCMRLTNDSYTILIGTKNFTERYYKDKKVWLKVSSRGKTFRMTAEQVLNHLLPALSGIKPNLTVKVVYKKGD</sequence>
<dbReference type="Proteomes" id="UP000178176">
    <property type="component" value="Unassembled WGS sequence"/>
</dbReference>
<comment type="caution">
    <text evidence="1">The sequence shown here is derived from an EMBL/GenBank/DDBJ whole genome shotgun (WGS) entry which is preliminary data.</text>
</comment>
<dbReference type="AlphaFoldDB" id="A0A1F4YCU1"/>
<evidence type="ECO:0000313" key="2">
    <source>
        <dbReference type="Proteomes" id="UP000178176"/>
    </source>
</evidence>